<dbReference type="STRING" id="1116391.PM3016_4541"/>
<dbReference type="HOGENOM" id="CLU_2130963_0_0_9"/>
<name>H6NB38_9BACL</name>
<dbReference type="KEGG" id="pmq:PM3016_4541"/>
<feature type="region of interest" description="Disordered" evidence="1">
    <location>
        <begin position="90"/>
        <end position="113"/>
    </location>
</feature>
<evidence type="ECO:0000256" key="1">
    <source>
        <dbReference type="SAM" id="MobiDB-lite"/>
    </source>
</evidence>
<dbReference type="Proteomes" id="UP000007523">
    <property type="component" value="Chromosome"/>
</dbReference>
<dbReference type="RefSeq" id="WP_014371030.1">
    <property type="nucleotide sequence ID" value="NC_016935.1"/>
</dbReference>
<accession>H6NB38</accession>
<reference evidence="2 3" key="1">
    <citation type="journal article" date="2012" name="J. Bacteriol.">
        <title>Complete Genome Sequence of Paenibacillus mucilaginosus 3016, a Bacterium Functional as Microbial Fertilizer.</title>
        <authorList>
            <person name="Ma M."/>
            <person name="Wang Z."/>
            <person name="Li L."/>
            <person name="Jiang X."/>
            <person name="Guan D."/>
            <person name="Cao F."/>
            <person name="Chen H."/>
            <person name="Wang X."/>
            <person name="Shen D."/>
            <person name="Du B."/>
            <person name="Li J."/>
        </authorList>
    </citation>
    <scope>NUCLEOTIDE SEQUENCE [LARGE SCALE GENOMIC DNA]</scope>
    <source>
        <strain evidence="2 3">3016</strain>
    </source>
</reference>
<sequence length="113" mass="13116">MSKRWEQDQKVLLDAIPRCRAEIRNLEAAEARKITRRLARELYGQTPELQARNKDENAVYERLPYLENLLAGALRKEDYAQKDGHLYGTLPREDGSRAFNPCNSRHSYNGAVR</sequence>
<evidence type="ECO:0000313" key="2">
    <source>
        <dbReference type="EMBL" id="AFC31293.1"/>
    </source>
</evidence>
<dbReference type="AlphaFoldDB" id="H6NB38"/>
<dbReference type="EMBL" id="CP003235">
    <property type="protein sequence ID" value="AFC31293.1"/>
    <property type="molecule type" value="Genomic_DNA"/>
</dbReference>
<keyword evidence="3" id="KW-1185">Reference proteome</keyword>
<proteinExistence type="predicted"/>
<protein>
    <submittedName>
        <fullName evidence="2">Uncharacterized protein</fullName>
    </submittedName>
</protein>
<evidence type="ECO:0000313" key="3">
    <source>
        <dbReference type="Proteomes" id="UP000007523"/>
    </source>
</evidence>
<gene>
    <name evidence="2" type="ORF">PM3016_4541</name>
</gene>
<organism evidence="2 3">
    <name type="scientific">Paenibacillus mucilaginosus 3016</name>
    <dbReference type="NCBI Taxonomy" id="1116391"/>
    <lineage>
        <taxon>Bacteria</taxon>
        <taxon>Bacillati</taxon>
        <taxon>Bacillota</taxon>
        <taxon>Bacilli</taxon>
        <taxon>Bacillales</taxon>
        <taxon>Paenibacillaceae</taxon>
        <taxon>Paenibacillus</taxon>
    </lineage>
</organism>